<feature type="non-terminal residue" evidence="3">
    <location>
        <position position="232"/>
    </location>
</feature>
<dbReference type="PANTHER" id="PTHR23409:SF18">
    <property type="entry name" value="RIBONUCLEOSIDE-DIPHOSPHATE REDUCTASE SUBUNIT M2"/>
    <property type="match status" value="1"/>
</dbReference>
<dbReference type="Proteomes" id="UP001501274">
    <property type="component" value="Unassembled WGS sequence"/>
</dbReference>
<dbReference type="Gene3D" id="1.10.620.20">
    <property type="entry name" value="Ribonucleotide Reductase, subunit A"/>
    <property type="match status" value="1"/>
</dbReference>
<feature type="region of interest" description="Disordered" evidence="2">
    <location>
        <begin position="1"/>
        <end position="23"/>
    </location>
</feature>
<dbReference type="SUPFAM" id="SSF47240">
    <property type="entry name" value="Ferritin-like"/>
    <property type="match status" value="1"/>
</dbReference>
<organism evidence="3 4">
    <name type="scientific">Leishmania naiffi</name>
    <dbReference type="NCBI Taxonomy" id="5678"/>
    <lineage>
        <taxon>Eukaryota</taxon>
        <taxon>Discoba</taxon>
        <taxon>Euglenozoa</taxon>
        <taxon>Kinetoplastea</taxon>
        <taxon>Metakinetoplastina</taxon>
        <taxon>Trypanosomatida</taxon>
        <taxon>Trypanosomatidae</taxon>
        <taxon>Leishmaniinae</taxon>
        <taxon>Leishmania</taxon>
        <taxon>Leishmania naiffi species complex</taxon>
    </lineage>
</organism>
<dbReference type="GO" id="GO:0009263">
    <property type="term" value="P:deoxyribonucleotide biosynthetic process"/>
    <property type="evidence" value="ECO:0007669"/>
    <property type="project" value="InterPro"/>
</dbReference>
<dbReference type="EMBL" id="JBAMZN010000029">
    <property type="protein sequence ID" value="KAL0522342.1"/>
    <property type="molecule type" value="Genomic_DNA"/>
</dbReference>
<dbReference type="Pfam" id="PF00268">
    <property type="entry name" value="Ribonuc_red_sm"/>
    <property type="match status" value="1"/>
</dbReference>
<dbReference type="AlphaFoldDB" id="A0AAW3BJB6"/>
<sequence>MLSTEANGTAAAKRPREEDTEVEVACTSMDGAAADAAKTEDLVIKPIATGAEVLLADKVAEGTNAEEEPLQQENPFRYVLFPIQYHDIWRKYKEQESCIWTVEEIDLGNDMKDWVALNDGERHFIKHVLAFFAGSDGIVVENLAQRFMSDVKVPEARAFYGFQLMMENIHSETYSVLLDTYITDSEEKLRLLHAIQTIPCIQKKAEWAVRWIGSSASFQERLIGFAAVEGIF</sequence>
<gene>
    <name evidence="3" type="ORF">Q4I28_005121</name>
</gene>
<dbReference type="InterPro" id="IPR033909">
    <property type="entry name" value="RNR_small"/>
</dbReference>
<evidence type="ECO:0000256" key="1">
    <source>
        <dbReference type="ARBA" id="ARBA00009303"/>
    </source>
</evidence>
<dbReference type="PROSITE" id="PS00368">
    <property type="entry name" value="RIBORED_SMALL"/>
    <property type="match status" value="1"/>
</dbReference>
<keyword evidence="4" id="KW-1185">Reference proteome</keyword>
<dbReference type="InterPro" id="IPR030475">
    <property type="entry name" value="RNR_small_AS"/>
</dbReference>
<dbReference type="GO" id="GO:0016491">
    <property type="term" value="F:oxidoreductase activity"/>
    <property type="evidence" value="ECO:0007669"/>
    <property type="project" value="InterPro"/>
</dbReference>
<protein>
    <submittedName>
        <fullName evidence="3">Ribonucleotide reductase, small chain</fullName>
    </submittedName>
</protein>
<dbReference type="InterPro" id="IPR000358">
    <property type="entry name" value="RNR_small_fam"/>
</dbReference>
<evidence type="ECO:0000256" key="2">
    <source>
        <dbReference type="SAM" id="MobiDB-lite"/>
    </source>
</evidence>
<dbReference type="PANTHER" id="PTHR23409">
    <property type="entry name" value="RIBONUCLEOSIDE-DIPHOSPHATE REDUCTASE SMALL CHAIN"/>
    <property type="match status" value="1"/>
</dbReference>
<dbReference type="CDD" id="cd01049">
    <property type="entry name" value="RNRR2"/>
    <property type="match status" value="1"/>
</dbReference>
<dbReference type="InterPro" id="IPR009078">
    <property type="entry name" value="Ferritin-like_SF"/>
</dbReference>
<evidence type="ECO:0000313" key="4">
    <source>
        <dbReference type="Proteomes" id="UP001501274"/>
    </source>
</evidence>
<reference evidence="3 4" key="1">
    <citation type="submission" date="2024-02" db="EMBL/GenBank/DDBJ databases">
        <title>FIRST GENOME SEQUENCES OF Leishmania (Viannia) shawi, Leishmania (Viannia) lindenbergi AND Leishmania (Viannia) utingensis.</title>
        <authorList>
            <person name="Resadore F."/>
            <person name="Custodio M.G.F."/>
            <person name="Boite M.C."/>
            <person name="Cupolillo E."/>
            <person name="Ferreira G.E.M."/>
        </authorList>
    </citation>
    <scope>NUCLEOTIDE SEQUENCE [LARGE SCALE GENOMIC DNA]</scope>
    <source>
        <strain evidence="3 4">MDAS/BR/1979/M5533</strain>
    </source>
</reference>
<comment type="caution">
    <text evidence="3">The sequence shown here is derived from an EMBL/GenBank/DDBJ whole genome shotgun (WGS) entry which is preliminary data.</text>
</comment>
<dbReference type="InterPro" id="IPR012348">
    <property type="entry name" value="RNR-like"/>
</dbReference>
<evidence type="ECO:0000313" key="3">
    <source>
        <dbReference type="EMBL" id="KAL0522342.1"/>
    </source>
</evidence>
<comment type="similarity">
    <text evidence="1">Belongs to the ribonucleoside diphosphate reductase small chain family.</text>
</comment>
<accession>A0AAW3BJB6</accession>
<name>A0AAW3BJB6_9TRYP</name>
<proteinExistence type="inferred from homology"/>